<keyword evidence="2" id="KW-1185">Reference proteome</keyword>
<reference evidence="1 2" key="1">
    <citation type="submission" date="2022-08" db="EMBL/GenBank/DDBJ databases">
        <title>Paenibacillus endoradicis sp. nov., Paenibacillus radicibacter sp. nov and Paenibacillus pararadicis sp. nov., three cold-adapted plant growth-promoting bacteria isolated from root of Larix gmelinii in Great Khingan.</title>
        <authorList>
            <person name="Xue H."/>
        </authorList>
    </citation>
    <scope>NUCLEOTIDE SEQUENCE [LARGE SCALE GENOMIC DNA]</scope>
    <source>
        <strain evidence="1 2">N5-1-1-5</strain>
    </source>
</reference>
<name>A0ABT1YSD0_9BACL</name>
<gene>
    <name evidence="1" type="ORF">NV381_29095</name>
</gene>
<evidence type="ECO:0000313" key="1">
    <source>
        <dbReference type="EMBL" id="MCR8635264.1"/>
    </source>
</evidence>
<proteinExistence type="predicted"/>
<organism evidence="1 2">
    <name type="scientific">Paenibacillus radicis</name>
    <name type="common">ex Xue et al. 2023</name>
    <dbReference type="NCBI Taxonomy" id="2972489"/>
    <lineage>
        <taxon>Bacteria</taxon>
        <taxon>Bacillati</taxon>
        <taxon>Bacillota</taxon>
        <taxon>Bacilli</taxon>
        <taxon>Bacillales</taxon>
        <taxon>Paenibacillaceae</taxon>
        <taxon>Paenibacillus</taxon>
    </lineage>
</organism>
<accession>A0ABT1YSD0</accession>
<dbReference type="EMBL" id="JANQBD010000026">
    <property type="protein sequence ID" value="MCR8635264.1"/>
    <property type="molecule type" value="Genomic_DNA"/>
</dbReference>
<protein>
    <submittedName>
        <fullName evidence="1">Uncharacterized protein</fullName>
    </submittedName>
</protein>
<dbReference type="RefSeq" id="WP_258216811.1">
    <property type="nucleotide sequence ID" value="NZ_JANQBD010000026.1"/>
</dbReference>
<dbReference type="Proteomes" id="UP001300012">
    <property type="component" value="Unassembled WGS sequence"/>
</dbReference>
<evidence type="ECO:0000313" key="2">
    <source>
        <dbReference type="Proteomes" id="UP001300012"/>
    </source>
</evidence>
<sequence>MLTYCLLALAAIYILNRWVQFNKIRRSAVSLESIDTDLQNRLNGGEHSGK</sequence>
<comment type="caution">
    <text evidence="1">The sequence shown here is derived from an EMBL/GenBank/DDBJ whole genome shotgun (WGS) entry which is preliminary data.</text>
</comment>